<comment type="caution">
    <text evidence="7">The sequence shown here is derived from an EMBL/GenBank/DDBJ whole genome shotgun (WGS) entry which is preliminary data.</text>
</comment>
<dbReference type="RefSeq" id="WP_379911284.1">
    <property type="nucleotide sequence ID" value="NZ_JBHSWE010000001.1"/>
</dbReference>
<dbReference type="InterPro" id="IPR035906">
    <property type="entry name" value="MetI-like_sf"/>
</dbReference>
<comment type="subcellular location">
    <subcellularLocation>
        <location evidence="1">Membrane</location>
        <topology evidence="1">Multi-pass membrane protein</topology>
    </subcellularLocation>
</comment>
<protein>
    <recommendedName>
        <fullName evidence="9">ABC transmembrane type-1 domain-containing protein</fullName>
    </recommendedName>
</protein>
<evidence type="ECO:0000256" key="3">
    <source>
        <dbReference type="ARBA" id="ARBA00022970"/>
    </source>
</evidence>
<dbReference type="Proteomes" id="UP001596422">
    <property type="component" value="Unassembled WGS sequence"/>
</dbReference>
<keyword evidence="3" id="KW-0029">Amino-acid transport</keyword>
<dbReference type="SUPFAM" id="SSF161098">
    <property type="entry name" value="MetI-like"/>
    <property type="match status" value="1"/>
</dbReference>
<keyword evidence="3" id="KW-0813">Transport</keyword>
<keyword evidence="5 6" id="KW-0472">Membrane</keyword>
<dbReference type="PANTHER" id="PTHR30614">
    <property type="entry name" value="MEMBRANE COMPONENT OF AMINO ACID ABC TRANSPORTER"/>
    <property type="match status" value="1"/>
</dbReference>
<dbReference type="PANTHER" id="PTHR30614:SF0">
    <property type="entry name" value="L-CYSTINE TRANSPORT SYSTEM PERMEASE PROTEIN TCYL"/>
    <property type="match status" value="1"/>
</dbReference>
<evidence type="ECO:0000256" key="2">
    <source>
        <dbReference type="ARBA" id="ARBA00022692"/>
    </source>
</evidence>
<evidence type="ECO:0008006" key="9">
    <source>
        <dbReference type="Google" id="ProtNLM"/>
    </source>
</evidence>
<feature type="transmembrane region" description="Helical" evidence="6">
    <location>
        <begin position="12"/>
        <end position="31"/>
    </location>
</feature>
<accession>A0ABW2A651</accession>
<evidence type="ECO:0000256" key="6">
    <source>
        <dbReference type="SAM" id="Phobius"/>
    </source>
</evidence>
<keyword evidence="2 6" id="KW-0812">Transmembrane</keyword>
<evidence type="ECO:0000313" key="7">
    <source>
        <dbReference type="EMBL" id="MFC6672872.1"/>
    </source>
</evidence>
<name>A0ABW2A651_9GAMM</name>
<reference evidence="8" key="1">
    <citation type="journal article" date="2019" name="Int. J. Syst. Evol. Microbiol.">
        <title>The Global Catalogue of Microorganisms (GCM) 10K type strain sequencing project: providing services to taxonomists for standard genome sequencing and annotation.</title>
        <authorList>
            <consortium name="The Broad Institute Genomics Platform"/>
            <consortium name="The Broad Institute Genome Sequencing Center for Infectious Disease"/>
            <person name="Wu L."/>
            <person name="Ma J."/>
        </authorList>
    </citation>
    <scope>NUCLEOTIDE SEQUENCE [LARGE SCALE GENOMIC DNA]</scope>
    <source>
        <strain evidence="8">NBRC 111756</strain>
    </source>
</reference>
<sequence>MMPPFGNLAIELVKATSLVSLITIADLTYRAKSLADMTLQVEQIFGLVLVFYFVMAQVLTLGIRALEKHLGKGMDRGGLA</sequence>
<gene>
    <name evidence="7" type="ORF">ACFQDL_24395</name>
</gene>
<evidence type="ECO:0000313" key="8">
    <source>
        <dbReference type="Proteomes" id="UP001596422"/>
    </source>
</evidence>
<keyword evidence="4 6" id="KW-1133">Transmembrane helix</keyword>
<evidence type="ECO:0000256" key="5">
    <source>
        <dbReference type="ARBA" id="ARBA00023136"/>
    </source>
</evidence>
<evidence type="ECO:0000256" key="4">
    <source>
        <dbReference type="ARBA" id="ARBA00022989"/>
    </source>
</evidence>
<evidence type="ECO:0000256" key="1">
    <source>
        <dbReference type="ARBA" id="ARBA00004141"/>
    </source>
</evidence>
<keyword evidence="8" id="KW-1185">Reference proteome</keyword>
<organism evidence="7 8">
    <name type="scientific">Marinobacterium aestuariivivens</name>
    <dbReference type="NCBI Taxonomy" id="1698799"/>
    <lineage>
        <taxon>Bacteria</taxon>
        <taxon>Pseudomonadati</taxon>
        <taxon>Pseudomonadota</taxon>
        <taxon>Gammaproteobacteria</taxon>
        <taxon>Oceanospirillales</taxon>
        <taxon>Oceanospirillaceae</taxon>
        <taxon>Marinobacterium</taxon>
    </lineage>
</organism>
<feature type="transmembrane region" description="Helical" evidence="6">
    <location>
        <begin position="43"/>
        <end position="66"/>
    </location>
</feature>
<dbReference type="InterPro" id="IPR043429">
    <property type="entry name" value="ArtM/GltK/GlnP/TcyL/YhdX-like"/>
</dbReference>
<proteinExistence type="predicted"/>
<dbReference type="EMBL" id="JBHSWE010000001">
    <property type="protein sequence ID" value="MFC6672872.1"/>
    <property type="molecule type" value="Genomic_DNA"/>
</dbReference>
<dbReference type="Gene3D" id="1.10.3720.10">
    <property type="entry name" value="MetI-like"/>
    <property type="match status" value="1"/>
</dbReference>